<name>A0A418B1V8_9STRA</name>
<evidence type="ECO:0000256" key="3">
    <source>
        <dbReference type="ARBA" id="ARBA00007200"/>
    </source>
</evidence>
<dbReference type="InterPro" id="IPR023394">
    <property type="entry name" value="Sec7_C_sf"/>
</dbReference>
<reference evidence="14 15" key="1">
    <citation type="submission" date="2018-08" db="EMBL/GenBank/DDBJ databases">
        <title>Aphanomyces genome sequencing and annotation.</title>
        <authorList>
            <person name="Minardi D."/>
            <person name="Oidtmann B."/>
            <person name="Van Der Giezen M."/>
            <person name="Studholme D.J."/>
        </authorList>
    </citation>
    <scope>NUCLEOTIDE SEQUENCE [LARGE SCALE GENOMIC DNA]</scope>
    <source>
        <strain evidence="14 15">NJM0002</strain>
    </source>
</reference>
<dbReference type="Gene3D" id="1.10.287.70">
    <property type="match status" value="1"/>
</dbReference>
<evidence type="ECO:0000313" key="15">
    <source>
        <dbReference type="Proteomes" id="UP000285060"/>
    </source>
</evidence>
<protein>
    <recommendedName>
        <fullName evidence="13">SEC7 domain-containing protein</fullName>
    </recommendedName>
</protein>
<dbReference type="Pfam" id="PF20519">
    <property type="entry name" value="Polycystin_dom"/>
    <property type="match status" value="1"/>
</dbReference>
<dbReference type="EMBL" id="QUSY01000165">
    <property type="protein sequence ID" value="RHY32047.1"/>
    <property type="molecule type" value="Genomic_DNA"/>
</dbReference>
<dbReference type="InterPro" id="IPR000904">
    <property type="entry name" value="Sec7_dom"/>
</dbReference>
<organism evidence="14 15">
    <name type="scientific">Aphanomyces invadans</name>
    <dbReference type="NCBI Taxonomy" id="157072"/>
    <lineage>
        <taxon>Eukaryota</taxon>
        <taxon>Sar</taxon>
        <taxon>Stramenopiles</taxon>
        <taxon>Oomycota</taxon>
        <taxon>Saprolegniomycetes</taxon>
        <taxon>Saprolegniales</taxon>
        <taxon>Verrucalvaceae</taxon>
        <taxon>Aphanomyces</taxon>
    </lineage>
</organism>
<evidence type="ECO:0000313" key="14">
    <source>
        <dbReference type="EMBL" id="RHY32047.1"/>
    </source>
</evidence>
<dbReference type="SMART" id="SM00222">
    <property type="entry name" value="Sec7"/>
    <property type="match status" value="1"/>
</dbReference>
<keyword evidence="7" id="KW-0653">Protein transport</keyword>
<evidence type="ECO:0000256" key="6">
    <source>
        <dbReference type="ARBA" id="ARBA00022692"/>
    </source>
</evidence>
<evidence type="ECO:0000256" key="2">
    <source>
        <dbReference type="ARBA" id="ARBA00004496"/>
    </source>
</evidence>
<feature type="domain" description="SEC7" evidence="13">
    <location>
        <begin position="594"/>
        <end position="743"/>
    </location>
</feature>
<dbReference type="SUPFAM" id="SSF48371">
    <property type="entry name" value="ARM repeat"/>
    <property type="match status" value="1"/>
</dbReference>
<evidence type="ECO:0000256" key="10">
    <source>
        <dbReference type="SAM" id="Coils"/>
    </source>
</evidence>
<dbReference type="Gene3D" id="1.10.1000.11">
    <property type="entry name" value="Arf Nucleotide-binding Site Opener,domain 2"/>
    <property type="match status" value="1"/>
</dbReference>
<feature type="region of interest" description="Disordered" evidence="11">
    <location>
        <begin position="325"/>
        <end position="347"/>
    </location>
</feature>
<dbReference type="VEuPathDB" id="FungiDB:H310_13589"/>
<feature type="compositionally biased region" description="Basic and acidic residues" evidence="11">
    <location>
        <begin position="997"/>
        <end position="1010"/>
    </location>
</feature>
<dbReference type="InterPro" id="IPR013122">
    <property type="entry name" value="PKD1_2_channel"/>
</dbReference>
<comment type="subcellular location">
    <subcellularLocation>
        <location evidence="2">Cytoplasm</location>
    </subcellularLocation>
    <subcellularLocation>
        <location evidence="1">Membrane</location>
        <topology evidence="1">Multi-pass membrane protein</topology>
    </subcellularLocation>
</comment>
<dbReference type="Proteomes" id="UP000285060">
    <property type="component" value="Unassembled WGS sequence"/>
</dbReference>
<dbReference type="GO" id="GO:0016020">
    <property type="term" value="C:membrane"/>
    <property type="evidence" value="ECO:0007669"/>
    <property type="project" value="UniProtKB-SubCell"/>
</dbReference>
<dbReference type="InterPro" id="IPR046455">
    <property type="entry name" value="Sec7/BIG1-like_C"/>
</dbReference>
<dbReference type="GO" id="GO:0032012">
    <property type="term" value="P:regulation of ARF protein signal transduction"/>
    <property type="evidence" value="ECO:0007669"/>
    <property type="project" value="InterPro"/>
</dbReference>
<evidence type="ECO:0000256" key="5">
    <source>
        <dbReference type="ARBA" id="ARBA00022490"/>
    </source>
</evidence>
<dbReference type="InterPro" id="IPR032629">
    <property type="entry name" value="DCB_dom"/>
</dbReference>
<dbReference type="InterPro" id="IPR015403">
    <property type="entry name" value="Mon2/Sec7/BIG1-like_HDS"/>
</dbReference>
<feature type="transmembrane region" description="Helical" evidence="12">
    <location>
        <begin position="2032"/>
        <end position="2053"/>
    </location>
</feature>
<dbReference type="Pfam" id="PF08016">
    <property type="entry name" value="PKD_channel"/>
    <property type="match status" value="1"/>
</dbReference>
<dbReference type="Pfam" id="PF16213">
    <property type="entry name" value="DCB"/>
    <property type="match status" value="1"/>
</dbReference>
<keyword evidence="5" id="KW-0963">Cytoplasm</keyword>
<dbReference type="InterPro" id="IPR032691">
    <property type="entry name" value="Mon2/Sec7/BIG1-like_HUS"/>
</dbReference>
<feature type="region of interest" description="Disordered" evidence="11">
    <location>
        <begin position="194"/>
        <end position="223"/>
    </location>
</feature>
<comment type="caution">
    <text evidence="14">The sequence shown here is derived from an EMBL/GenBank/DDBJ whole genome shotgun (WGS) entry which is preliminary data.</text>
</comment>
<keyword evidence="15" id="KW-1185">Reference proteome</keyword>
<keyword evidence="10" id="KW-0175">Coiled coil</keyword>
<dbReference type="InterPro" id="IPR016024">
    <property type="entry name" value="ARM-type_fold"/>
</dbReference>
<dbReference type="VEuPathDB" id="FungiDB:H310_13588"/>
<dbReference type="InterPro" id="IPR046791">
    <property type="entry name" value="Polycystin_dom"/>
</dbReference>
<evidence type="ECO:0000256" key="8">
    <source>
        <dbReference type="ARBA" id="ARBA00022989"/>
    </source>
</evidence>
<dbReference type="GO" id="GO:0005737">
    <property type="term" value="C:cytoplasm"/>
    <property type="evidence" value="ECO:0007669"/>
    <property type="project" value="UniProtKB-SubCell"/>
</dbReference>
<proteinExistence type="inferred from homology"/>
<keyword evidence="9 12" id="KW-0472">Membrane</keyword>
<feature type="compositionally biased region" description="Low complexity" evidence="11">
    <location>
        <begin position="558"/>
        <end position="568"/>
    </location>
</feature>
<dbReference type="Pfam" id="PF20252">
    <property type="entry name" value="BIG2_C"/>
    <property type="match status" value="1"/>
</dbReference>
<dbReference type="PANTHER" id="PTHR10663:SF375">
    <property type="entry name" value="LD29171P"/>
    <property type="match status" value="1"/>
</dbReference>
<dbReference type="InterPro" id="IPR035999">
    <property type="entry name" value="Sec7_dom_sf"/>
</dbReference>
<feature type="region of interest" description="Disordered" evidence="11">
    <location>
        <begin position="982"/>
        <end position="1010"/>
    </location>
</feature>
<feature type="region of interest" description="Disordered" evidence="11">
    <location>
        <begin position="549"/>
        <end position="568"/>
    </location>
</feature>
<dbReference type="SUPFAM" id="SSF48425">
    <property type="entry name" value="Sec7 domain"/>
    <property type="match status" value="1"/>
</dbReference>
<evidence type="ECO:0000256" key="1">
    <source>
        <dbReference type="ARBA" id="ARBA00004141"/>
    </source>
</evidence>
<evidence type="ECO:0000256" key="7">
    <source>
        <dbReference type="ARBA" id="ARBA00022927"/>
    </source>
</evidence>
<evidence type="ECO:0000256" key="12">
    <source>
        <dbReference type="SAM" id="Phobius"/>
    </source>
</evidence>
<sequence length="2305" mass="251951">METLVERSYTKIRKLTGRSQKELRDALDGVLAKIAGKTMRPDEAEIFYPLCLAILGRQPKQASQALDCIEKLISYGYLRGTGPVNAATMAKLPIKEKDEDAAKVTLMDAIVTCICSCNDHHDEEVQLQVLKAVLQAVTSRTCDVHEHSLLKSVRACYHIHLVSKNTMNQTVAKATLQQMVSVVFQRMEHMEETLHSNDAATPPAPVASTAVARDDSNHSLPADDTDALEAEKAEPTHAMYPDVVRALHLHIAVQHRVNSTLAKSSTADLDSTAAAAEDDAAAPKSAPLATTLNAPFPSLFHKDAFLLFRSLCRISMRSLAEDAASTGSSASPGLSNSNPNGPPQGSDDPFAFQSKLVSLDLLLSILNNGGPTFRDSERFITLIKQYLCVSLLQNCTSNYTQIVELSLRVFVVLIAQFKAHLKSEMEVFITNIFLGLLESENSSMEHKLLVLEVLKQICLDGSILGEIFLNYDCDWNSMDLFKRIVDAISKIAKGKKSDSATPTSNAAKQASKVQDTALVLKGLECLTAVVGSLKKVANISDEKRKMDKMLKEEDDDASTANSSSSDELAPIVPADDATIATTNQPLAKMSAVEAFDKKKRLQEELAEGILKFNLKPTDGVKFLVAKKYMENTPRDVAKFLHEQSNRLDKTMVGDYLGKEVQYQNGFCLKVLHEFVDMMDYMYCSQNPGIFPSADTAFILSFSIIMLQTRMTKEGFIRNNRGINNGEDLAPEFLGGIYDRIKSTPISLKEDVELKKRIQVQTGNVQNNDRMRREAYSKEREAMVLPEQHSMYHCVYPCVLITDDTESSYVRPMFEIVWAPLLACCSVIFETTDSASAITLCIDSFKHAIHLSSRLSMPSERDAFISILAKFTGLATSASREIRWKHVEAVKAVVYIAVHEGNYLGDAWCLSHLARLQSIAQGSLSTDQPFLNKQSKSLDESGRVDVAHDVVASTSALKRLARGSSSPMSLNFSSPSAALSSLPSIGGGGGSGASNGIDSDRSLEEENSHRVAGEIDPLQVDRVFSSSVHLTNGAIQDLVLQLCVVSLTECAGISGRGVTVRETNAPRVFSLQKLVEVADMNMHVRSRVVWASVWKVLTRHFTTIGCHDNLGIAMYAIDSLKQLSMKFLEKDELRDFNFQRLFLAPFEIIMANALCPSCVQNMILGRVRNIKSGWKTIWGVLRVAAETYDPAEGDIARPVVAMGFSIAQMILTTHFDRVVSVFVDAIECLLAFAVCGCDDPSDAFMQKMAHDAINVLAVCLTQLATESADDLISDAPISPRVTPVTAIYTDSQLHTRLWWPILTALATLGCDKRPEVRQVSLDTLFGSLHLHGPKLSPGLWNIVFKGVLIPLINDLRQLETATSVDAGTAPPVKCCRVALCQVVAIFGQFYDNIGFLPELLFCLGACMTAESNSGLACAAATTLENLLVSHGLKFPENVWGLIADEVRHVMAQIQPTWILSHAAADPSTASSPTADILSPMAQFRSSNFEPPGPPSFISMYPAVMHALKFQFSVVPRNTSDEDGVHRPTSGIPSTTHLLVLLTLQSLLGNVLTTRLKSPMALSPGHASSLLTALKDSYVFARQVNDRLDIRTTCTRAGWVYPLDKPVAMSSSFLPQEMNGKWEYIRVLFAMVEKQVNLADTRQLLKEYKAFHAPPDDDPLIVTLGCTASTYYYTNTIHQAVVGTPFRSSTDGTASPSSPPTALPPANSLSSAQREGLLLTFGTMQTIPDVWDWLQGPLVTTLYPPPSLAGGVTLTNARIGGVRLRQVRVQPNSCRVQDEYTNLISYCFGTLSPATESNFGFGPIQNSLNVSHASAGVFAKSYFGPSPTYNDLMQCIQSCAVSVGSLYGLDKARYAAEYNNECSLSCTCFYSDSANCKLGNSDAPKPVYTYMWSPAVADAIDGVLGPIPGSGYVVDLPVNGTSAHGIVQLLRDNQFLDVATRALVVEFAVFNPYLQLFDMVTGVIEFPPTGGVVAAMRSSALNVYGYGPDSGGRVFFEVALALGVVGYAGEILYQLYRRRPTEYITSSGWTPLHVVNTALFVTAITLRLVAIHAVYGSDTVNLNTASPTHLFLYLTSLANLGTLERTINAVNAVLSWLTLLKYTQAGFLAFSTTAPGFRTFGQSVVTVLEALTFRLDYTELVQANAALAPVYFISFYILLVLVVVNVFIAVLQDAFATVQKQQATALMTKQAAIRFPFASGVWSTLRFHCKRQWMSIKYGASAAAKLPMPTAAKHGRNDDSADFGGTAGQLHPYMAMEMQALSEKLTTMMRAHDEKRNKLDSIEAMLRSIEDTCMELKMEKDKLIASL</sequence>
<dbReference type="GO" id="GO:0005085">
    <property type="term" value="F:guanyl-nucleotide exchange factor activity"/>
    <property type="evidence" value="ECO:0007669"/>
    <property type="project" value="InterPro"/>
</dbReference>
<keyword evidence="4" id="KW-0813">Transport</keyword>
<evidence type="ECO:0000256" key="4">
    <source>
        <dbReference type="ARBA" id="ARBA00022448"/>
    </source>
</evidence>
<feature type="transmembrane region" description="Helical" evidence="12">
    <location>
        <begin position="2148"/>
        <end position="2169"/>
    </location>
</feature>
<dbReference type="PANTHER" id="PTHR10663">
    <property type="entry name" value="GUANYL-NUCLEOTIDE EXCHANGE FACTOR"/>
    <property type="match status" value="1"/>
</dbReference>
<dbReference type="Pfam" id="PF01369">
    <property type="entry name" value="Sec7"/>
    <property type="match status" value="2"/>
</dbReference>
<keyword evidence="8 12" id="KW-1133">Transmembrane helix</keyword>
<feature type="coiled-coil region" evidence="10">
    <location>
        <begin position="2270"/>
        <end position="2297"/>
    </location>
</feature>
<feature type="transmembrane region" description="Helical" evidence="12">
    <location>
        <begin position="1992"/>
        <end position="2011"/>
    </location>
</feature>
<gene>
    <name evidence="14" type="ORF">DYB32_002917</name>
</gene>
<dbReference type="GO" id="GO:0015031">
    <property type="term" value="P:protein transport"/>
    <property type="evidence" value="ECO:0007669"/>
    <property type="project" value="UniProtKB-KW"/>
</dbReference>
<dbReference type="Pfam" id="PF12783">
    <property type="entry name" value="Sec7-like_HUS"/>
    <property type="match status" value="1"/>
</dbReference>
<comment type="similarity">
    <text evidence="3">Belongs to the polycystin family.</text>
</comment>
<dbReference type="Pfam" id="PF09324">
    <property type="entry name" value="Sec7-like_HDS"/>
    <property type="match status" value="1"/>
</dbReference>
<dbReference type="PROSITE" id="PS50190">
    <property type="entry name" value="SEC7"/>
    <property type="match status" value="1"/>
</dbReference>
<evidence type="ECO:0000256" key="11">
    <source>
        <dbReference type="SAM" id="MobiDB-lite"/>
    </source>
</evidence>
<evidence type="ECO:0000256" key="9">
    <source>
        <dbReference type="ARBA" id="ARBA00023136"/>
    </source>
</evidence>
<feature type="region of interest" description="Disordered" evidence="11">
    <location>
        <begin position="1684"/>
        <end position="1706"/>
    </location>
</feature>
<feature type="compositionally biased region" description="Low complexity" evidence="11">
    <location>
        <begin position="325"/>
        <end position="346"/>
    </location>
</feature>
<keyword evidence="6 12" id="KW-0812">Transmembrane</keyword>
<accession>A0A418B1V8</accession>
<evidence type="ECO:0000259" key="13">
    <source>
        <dbReference type="PROSITE" id="PS50190"/>
    </source>
</evidence>
<dbReference type="Gene3D" id="1.10.220.20">
    <property type="match status" value="1"/>
</dbReference>
<dbReference type="CDD" id="cd00171">
    <property type="entry name" value="Sec7"/>
    <property type="match status" value="1"/>
</dbReference>